<gene>
    <name evidence="5" type="primary">cheB</name>
    <name evidence="10" type="ORF">G5B42_09385</name>
</gene>
<comment type="domain">
    <text evidence="5">Contains a C-terminal catalytic domain, and an N-terminal region which modulates catalytic activity.</text>
</comment>
<dbReference type="InterPro" id="IPR000673">
    <property type="entry name" value="Sig_transdc_resp-reg_Me-estase"/>
</dbReference>
<dbReference type="RefSeq" id="WP_181340211.1">
    <property type="nucleotide sequence ID" value="NZ_JAAKDE010000019.1"/>
</dbReference>
<organism evidence="10 11">
    <name type="scientific">Capillibacterium thermochitinicola</name>
    <dbReference type="NCBI Taxonomy" id="2699427"/>
    <lineage>
        <taxon>Bacteria</taxon>
        <taxon>Bacillati</taxon>
        <taxon>Bacillota</taxon>
        <taxon>Capillibacterium</taxon>
    </lineage>
</organism>
<comment type="PTM">
    <text evidence="5">Phosphorylated by CheA. Phosphorylation of the N-terminal regulatory domain activates the methylesterase activity.</text>
</comment>
<dbReference type="NCBIfam" id="NF001965">
    <property type="entry name" value="PRK00742.1"/>
    <property type="match status" value="1"/>
</dbReference>
<dbReference type="PROSITE" id="PS50110">
    <property type="entry name" value="RESPONSE_REGULATORY"/>
    <property type="match status" value="1"/>
</dbReference>
<evidence type="ECO:0000259" key="8">
    <source>
        <dbReference type="PROSITE" id="PS50110"/>
    </source>
</evidence>
<evidence type="ECO:0000259" key="9">
    <source>
        <dbReference type="PROSITE" id="PS50122"/>
    </source>
</evidence>
<dbReference type="GO" id="GO:0006935">
    <property type="term" value="P:chemotaxis"/>
    <property type="evidence" value="ECO:0007669"/>
    <property type="project" value="UniProtKB-UniRule"/>
</dbReference>
<dbReference type="EMBL" id="JAAKDE010000019">
    <property type="protein sequence ID" value="MBA2133742.1"/>
    <property type="molecule type" value="Genomic_DNA"/>
</dbReference>
<dbReference type="InterPro" id="IPR011006">
    <property type="entry name" value="CheY-like_superfamily"/>
</dbReference>
<dbReference type="GO" id="GO:0050568">
    <property type="term" value="F:protein-glutamine glutaminase activity"/>
    <property type="evidence" value="ECO:0007669"/>
    <property type="project" value="UniProtKB-UniRule"/>
</dbReference>
<evidence type="ECO:0000256" key="4">
    <source>
        <dbReference type="ARBA" id="ARBA00048267"/>
    </source>
</evidence>
<dbReference type="SMART" id="SM00448">
    <property type="entry name" value="REC"/>
    <property type="match status" value="1"/>
</dbReference>
<keyword evidence="2 5" id="KW-0145">Chemotaxis</keyword>
<reference evidence="10" key="1">
    <citation type="submission" date="2020-06" db="EMBL/GenBank/DDBJ databases">
        <title>Novel chitinolytic bacterium.</title>
        <authorList>
            <person name="Ungkulpasvich U."/>
            <person name="Kosugi A."/>
            <person name="Uke A."/>
        </authorList>
    </citation>
    <scope>NUCLEOTIDE SEQUENCE</scope>
    <source>
        <strain evidence="10">UUS1-1</strain>
    </source>
</reference>
<sequence>MAITVLVVDDSAFMRQLIKQMLESDPGIKVVAVATDGIDALNKIDFYRPQVVTLDLEMPRMDGLTMLAELMRRHPLPVVVVSSIAVEGGEQTLQALELGAVDFVTKPVAKPSQELWQIQDELVLKVKAAAEVRPEIIEQLPVAEPVPEQDFDNVPSTGIVVVGASTGGPRALRYLLSQIPPDFPWGMIIAQHIPAEFTQSFAARLGSLSALKVKVAEENDEVRPGQVLVAPSGLQTGVVRKDGKTRIKLEQSDAIYRPSVDYLFNSVAAVYKENTVGVLLTGMGADGAYGLKLIKEAGGITIAEAATSCVIYGMPRVAAEIGAVHYQLPLAEIPKCLSSVLARYKQKQ</sequence>
<dbReference type="Gene3D" id="3.40.50.180">
    <property type="entry name" value="Methylesterase CheB, C-terminal domain"/>
    <property type="match status" value="1"/>
</dbReference>
<evidence type="ECO:0000313" key="11">
    <source>
        <dbReference type="Proteomes" id="UP000657177"/>
    </source>
</evidence>
<comment type="caution">
    <text evidence="10">The sequence shown here is derived from an EMBL/GenBank/DDBJ whole genome shotgun (WGS) entry which is preliminary data.</text>
</comment>
<dbReference type="EC" id="3.5.1.44" evidence="5"/>
<comment type="catalytic activity">
    <reaction evidence="5">
        <text>L-glutaminyl-[protein] + H2O = L-glutamyl-[protein] + NH4(+)</text>
        <dbReference type="Rhea" id="RHEA:16441"/>
        <dbReference type="Rhea" id="RHEA-COMP:10207"/>
        <dbReference type="Rhea" id="RHEA-COMP:10208"/>
        <dbReference type="ChEBI" id="CHEBI:15377"/>
        <dbReference type="ChEBI" id="CHEBI:28938"/>
        <dbReference type="ChEBI" id="CHEBI:29973"/>
        <dbReference type="ChEBI" id="CHEBI:30011"/>
        <dbReference type="EC" id="3.5.1.44"/>
    </reaction>
</comment>
<dbReference type="InterPro" id="IPR035909">
    <property type="entry name" value="CheB_C"/>
</dbReference>
<protein>
    <recommendedName>
        <fullName evidence="5">Protein-glutamate methylesterase/protein-glutamine glutaminase</fullName>
        <ecNumber evidence="5">3.1.1.61</ecNumber>
        <ecNumber evidence="5">3.5.1.44</ecNumber>
    </recommendedName>
</protein>
<comment type="subcellular location">
    <subcellularLocation>
        <location evidence="5">Cytoplasm</location>
    </subcellularLocation>
</comment>
<evidence type="ECO:0000313" key="10">
    <source>
        <dbReference type="EMBL" id="MBA2133742.1"/>
    </source>
</evidence>
<accession>A0A8J6LSZ6</accession>
<name>A0A8J6LSZ6_9FIRM</name>
<dbReference type="EC" id="3.1.1.61" evidence="5"/>
<feature type="domain" description="Response regulatory" evidence="8">
    <location>
        <begin position="4"/>
        <end position="121"/>
    </location>
</feature>
<comment type="similarity">
    <text evidence="5">Belongs to the CheB family.</text>
</comment>
<feature type="active site" evidence="5 6">
    <location>
        <position position="286"/>
    </location>
</feature>
<feature type="active site" evidence="5 6">
    <location>
        <position position="192"/>
    </location>
</feature>
<keyword evidence="5 7" id="KW-0597">Phosphoprotein</keyword>
<dbReference type="AlphaFoldDB" id="A0A8J6LSZ6"/>
<feature type="domain" description="CheB-type methylesterase" evidence="9">
    <location>
        <begin position="155"/>
        <end position="344"/>
    </location>
</feature>
<dbReference type="CDD" id="cd16432">
    <property type="entry name" value="CheB_Rec"/>
    <property type="match status" value="1"/>
</dbReference>
<dbReference type="GO" id="GO:0000156">
    <property type="term" value="F:phosphorelay response regulator activity"/>
    <property type="evidence" value="ECO:0007669"/>
    <property type="project" value="InterPro"/>
</dbReference>
<keyword evidence="11" id="KW-1185">Reference proteome</keyword>
<dbReference type="CDD" id="cd17541">
    <property type="entry name" value="REC_CheB-like"/>
    <property type="match status" value="1"/>
</dbReference>
<evidence type="ECO:0000256" key="1">
    <source>
        <dbReference type="ARBA" id="ARBA00022490"/>
    </source>
</evidence>
<comment type="catalytic activity">
    <reaction evidence="4 5">
        <text>[protein]-L-glutamate 5-O-methyl ester + H2O = L-glutamyl-[protein] + methanol + H(+)</text>
        <dbReference type="Rhea" id="RHEA:23236"/>
        <dbReference type="Rhea" id="RHEA-COMP:10208"/>
        <dbReference type="Rhea" id="RHEA-COMP:10311"/>
        <dbReference type="ChEBI" id="CHEBI:15377"/>
        <dbReference type="ChEBI" id="CHEBI:15378"/>
        <dbReference type="ChEBI" id="CHEBI:17790"/>
        <dbReference type="ChEBI" id="CHEBI:29973"/>
        <dbReference type="ChEBI" id="CHEBI:82795"/>
        <dbReference type="EC" id="3.1.1.61"/>
    </reaction>
</comment>
<dbReference type="GO" id="GO:0008984">
    <property type="term" value="F:protein-glutamate methylesterase activity"/>
    <property type="evidence" value="ECO:0007669"/>
    <property type="project" value="UniProtKB-UniRule"/>
</dbReference>
<evidence type="ECO:0000256" key="2">
    <source>
        <dbReference type="ARBA" id="ARBA00022500"/>
    </source>
</evidence>
<dbReference type="Pfam" id="PF01339">
    <property type="entry name" value="CheB_methylest"/>
    <property type="match status" value="1"/>
</dbReference>
<dbReference type="InterPro" id="IPR001789">
    <property type="entry name" value="Sig_transdc_resp-reg_receiver"/>
</dbReference>
<dbReference type="GO" id="GO:0005737">
    <property type="term" value="C:cytoplasm"/>
    <property type="evidence" value="ECO:0007669"/>
    <property type="project" value="UniProtKB-SubCell"/>
</dbReference>
<feature type="active site" evidence="5 6">
    <location>
        <position position="165"/>
    </location>
</feature>
<dbReference type="PANTHER" id="PTHR42872:SF6">
    <property type="entry name" value="PROTEIN-GLUTAMATE METHYLESTERASE_PROTEIN-GLUTAMINE GLUTAMINASE"/>
    <property type="match status" value="1"/>
</dbReference>
<evidence type="ECO:0000256" key="3">
    <source>
        <dbReference type="ARBA" id="ARBA00022801"/>
    </source>
</evidence>
<dbReference type="HAMAP" id="MF_00099">
    <property type="entry name" value="CheB_chemtxs"/>
    <property type="match status" value="1"/>
</dbReference>
<keyword evidence="3 5" id="KW-0378">Hydrolase</keyword>
<comment type="function">
    <text evidence="5">Involved in chemotaxis. Part of a chemotaxis signal transduction system that modulates chemotaxis in response to various stimuli. Catalyzes the demethylation of specific methylglutamate residues introduced into the chemoreceptors (methyl-accepting chemotaxis proteins or MCP) by CheR. Also mediates the irreversible deamidation of specific glutamine residues to glutamic acid.</text>
</comment>
<evidence type="ECO:0000256" key="6">
    <source>
        <dbReference type="PROSITE-ProRule" id="PRU00050"/>
    </source>
</evidence>
<dbReference type="PANTHER" id="PTHR42872">
    <property type="entry name" value="PROTEIN-GLUTAMATE METHYLESTERASE/PROTEIN-GLUTAMINE GLUTAMINASE"/>
    <property type="match status" value="1"/>
</dbReference>
<proteinExistence type="inferred from homology"/>
<dbReference type="Pfam" id="PF00072">
    <property type="entry name" value="Response_reg"/>
    <property type="match status" value="1"/>
</dbReference>
<keyword evidence="1 5" id="KW-0963">Cytoplasm</keyword>
<feature type="modified residue" description="4-aspartylphosphate" evidence="5 7">
    <location>
        <position position="55"/>
    </location>
</feature>
<dbReference type="Gene3D" id="3.40.50.2300">
    <property type="match status" value="1"/>
</dbReference>
<dbReference type="PIRSF" id="PIRSF000876">
    <property type="entry name" value="RR_chemtxs_CheB"/>
    <property type="match status" value="1"/>
</dbReference>
<dbReference type="PROSITE" id="PS50122">
    <property type="entry name" value="CHEB"/>
    <property type="match status" value="1"/>
</dbReference>
<evidence type="ECO:0000256" key="5">
    <source>
        <dbReference type="HAMAP-Rule" id="MF_00099"/>
    </source>
</evidence>
<evidence type="ECO:0000256" key="7">
    <source>
        <dbReference type="PROSITE-ProRule" id="PRU00169"/>
    </source>
</evidence>
<dbReference type="NCBIfam" id="NF009206">
    <property type="entry name" value="PRK12555.1"/>
    <property type="match status" value="1"/>
</dbReference>
<dbReference type="SUPFAM" id="SSF52738">
    <property type="entry name" value="Methylesterase CheB, C-terminal domain"/>
    <property type="match status" value="1"/>
</dbReference>
<dbReference type="SUPFAM" id="SSF52172">
    <property type="entry name" value="CheY-like"/>
    <property type="match status" value="1"/>
</dbReference>
<dbReference type="Proteomes" id="UP000657177">
    <property type="component" value="Unassembled WGS sequence"/>
</dbReference>
<dbReference type="InterPro" id="IPR008248">
    <property type="entry name" value="CheB-like"/>
</dbReference>